<reference evidence="2 3" key="1">
    <citation type="submission" date="2019-02" db="EMBL/GenBank/DDBJ databases">
        <title>Genome sequencing of the rare red list fungi Dentipellis fragilis.</title>
        <authorList>
            <person name="Buettner E."/>
            <person name="Kellner H."/>
        </authorList>
    </citation>
    <scope>NUCLEOTIDE SEQUENCE [LARGE SCALE GENOMIC DNA]</scope>
    <source>
        <strain evidence="2 3">DSM 105465</strain>
    </source>
</reference>
<proteinExistence type="predicted"/>
<organism evidence="2 3">
    <name type="scientific">Dentipellis fragilis</name>
    <dbReference type="NCBI Taxonomy" id="205917"/>
    <lineage>
        <taxon>Eukaryota</taxon>
        <taxon>Fungi</taxon>
        <taxon>Dikarya</taxon>
        <taxon>Basidiomycota</taxon>
        <taxon>Agaricomycotina</taxon>
        <taxon>Agaricomycetes</taxon>
        <taxon>Russulales</taxon>
        <taxon>Hericiaceae</taxon>
        <taxon>Dentipellis</taxon>
    </lineage>
</organism>
<feature type="region of interest" description="Disordered" evidence="1">
    <location>
        <begin position="1"/>
        <end position="127"/>
    </location>
</feature>
<dbReference type="Proteomes" id="UP000298327">
    <property type="component" value="Unassembled WGS sequence"/>
</dbReference>
<sequence length="127" mass="14069">MEAEDAPTAGARQIHAPRTFDAPTFAKSNHDFKLRRHRSLKFTQQATKQRTKLRQRQGHGPPPKPLSTASNHGTAPPPPHNGHNPTSRTQLDHLVIDSTISEAKRKIDDEPGVRYADGRWEIGDGGV</sequence>
<evidence type="ECO:0000256" key="1">
    <source>
        <dbReference type="SAM" id="MobiDB-lite"/>
    </source>
</evidence>
<dbReference type="EMBL" id="SEOQ01000072">
    <property type="protein sequence ID" value="TFY70976.1"/>
    <property type="molecule type" value="Genomic_DNA"/>
</dbReference>
<dbReference type="AlphaFoldDB" id="A0A4Y9Z7X7"/>
<name>A0A4Y9Z7X7_9AGAM</name>
<feature type="compositionally biased region" description="Basic and acidic residues" evidence="1">
    <location>
        <begin position="102"/>
        <end position="127"/>
    </location>
</feature>
<accession>A0A4Y9Z7X7</accession>
<protein>
    <submittedName>
        <fullName evidence="2">Uncharacterized protein</fullName>
    </submittedName>
</protein>
<evidence type="ECO:0000313" key="3">
    <source>
        <dbReference type="Proteomes" id="UP000298327"/>
    </source>
</evidence>
<evidence type="ECO:0000313" key="2">
    <source>
        <dbReference type="EMBL" id="TFY70976.1"/>
    </source>
</evidence>
<keyword evidence="3" id="KW-1185">Reference proteome</keyword>
<comment type="caution">
    <text evidence="2">The sequence shown here is derived from an EMBL/GenBank/DDBJ whole genome shotgun (WGS) entry which is preliminary data.</text>
</comment>
<gene>
    <name evidence="2" type="ORF">EVG20_g2020</name>
</gene>